<organism evidence="1 2">
    <name type="scientific">Aeromonas jandaei</name>
    <dbReference type="NCBI Taxonomy" id="650"/>
    <lineage>
        <taxon>Bacteria</taxon>
        <taxon>Pseudomonadati</taxon>
        <taxon>Pseudomonadota</taxon>
        <taxon>Gammaproteobacteria</taxon>
        <taxon>Aeromonadales</taxon>
        <taxon>Aeromonadaceae</taxon>
        <taxon>Aeromonas</taxon>
    </lineage>
</organism>
<accession>A0A7T4DRQ2</accession>
<reference evidence="1 2" key="1">
    <citation type="submission" date="2020-12" db="EMBL/GenBank/DDBJ databases">
        <title>FDA dAtabase for Regulatory Grade micrObial Sequences (FDA-ARGOS): Supporting development and validation of Infectious Disease Dx tests.</title>
        <authorList>
            <person name="Sproer C."/>
            <person name="Gronow S."/>
            <person name="Severitt S."/>
            <person name="Schroder I."/>
            <person name="Tallon L."/>
            <person name="Sadzewicz L."/>
            <person name="Zhao X."/>
            <person name="Boylan J."/>
            <person name="Ott S."/>
            <person name="Bowen H."/>
            <person name="Vavikolanu K."/>
            <person name="Mehta A."/>
            <person name="Aluvathingal J."/>
            <person name="Nadendla S."/>
            <person name="Lowell S."/>
            <person name="Myers T."/>
            <person name="Yan Y."/>
            <person name="Sichtig H."/>
        </authorList>
    </citation>
    <scope>NUCLEOTIDE SEQUENCE [LARGE SCALE GENOMIC DNA]</scope>
    <source>
        <strain evidence="1 2">FDAARGOS_986</strain>
    </source>
</reference>
<evidence type="ECO:0000313" key="2">
    <source>
        <dbReference type="Proteomes" id="UP000595481"/>
    </source>
</evidence>
<gene>
    <name evidence="1" type="ORF">I6H43_06470</name>
</gene>
<dbReference type="EMBL" id="CP066092">
    <property type="protein sequence ID" value="QQB21966.1"/>
    <property type="molecule type" value="Genomic_DNA"/>
</dbReference>
<dbReference type="Pfam" id="PF13935">
    <property type="entry name" value="Ead_Ea22"/>
    <property type="match status" value="1"/>
</dbReference>
<dbReference type="InterPro" id="IPR025153">
    <property type="entry name" value="Ead_Ea22"/>
</dbReference>
<sequence>MSGFTKEQLQELRWLAEQATEGEWEAVNDGNRFGVVRIKGSHRQIAGCTMPDDEERHFSPLEINSRYIAAAGPEVVLALLDRLDELTPLVDACKFLGKANRAENGGVTGAFRDGINMVIEEEQKLSDKEATCTTN</sequence>
<dbReference type="Proteomes" id="UP000595481">
    <property type="component" value="Chromosome"/>
</dbReference>
<name>A0A7T4DRQ2_AERJA</name>
<protein>
    <submittedName>
        <fullName evidence="1">Ead/Ea22-like family protein</fullName>
    </submittedName>
</protein>
<proteinExistence type="predicted"/>
<evidence type="ECO:0000313" key="1">
    <source>
        <dbReference type="EMBL" id="QQB21966.1"/>
    </source>
</evidence>
<keyword evidence="2" id="KW-1185">Reference proteome</keyword>